<protein>
    <submittedName>
        <fullName evidence="1">Uncharacterized protein</fullName>
    </submittedName>
</protein>
<gene>
    <name evidence="1" type="ORF">MAGR_07830</name>
</gene>
<evidence type="ECO:0000313" key="2">
    <source>
        <dbReference type="Proteomes" id="UP000465302"/>
    </source>
</evidence>
<sequence length="191" mass="20269">MSSQTHSTIKRDARTLPAMARPRARVSTVLRHEMTVIAADVADVVASAGGWLYDRRMAGWWVNVMVSDREGGRALEILGADVFDLADNLDAVVRDPERAHATVVVAADAYATDARVRQFVSDFDRSGAEVALWGEAGSLGLDVSAVGYRMSSAARAFKAQALLALGLPTDAVAPTEAVLHCGVTAPPPRAL</sequence>
<dbReference type="RefSeq" id="WP_163700311.1">
    <property type="nucleotide sequence ID" value="NZ_BLKS01000001.1"/>
</dbReference>
<comment type="caution">
    <text evidence="1">The sequence shown here is derived from an EMBL/GenBank/DDBJ whole genome shotgun (WGS) entry which is preliminary data.</text>
</comment>
<dbReference type="EMBL" id="BLKS01000001">
    <property type="protein sequence ID" value="GFG49342.1"/>
    <property type="molecule type" value="Genomic_DNA"/>
</dbReference>
<evidence type="ECO:0000313" key="1">
    <source>
        <dbReference type="EMBL" id="GFG49342.1"/>
    </source>
</evidence>
<organism evidence="1 2">
    <name type="scientific">Mycolicibacterium agri</name>
    <name type="common">Mycobacterium agri</name>
    <dbReference type="NCBI Taxonomy" id="36811"/>
    <lineage>
        <taxon>Bacteria</taxon>
        <taxon>Bacillati</taxon>
        <taxon>Actinomycetota</taxon>
        <taxon>Actinomycetes</taxon>
        <taxon>Mycobacteriales</taxon>
        <taxon>Mycobacteriaceae</taxon>
        <taxon>Mycolicibacterium</taxon>
    </lineage>
</organism>
<proteinExistence type="predicted"/>
<accession>A0A7I9VV84</accession>
<dbReference type="AlphaFoldDB" id="A0A7I9VV84"/>
<reference evidence="1 2" key="1">
    <citation type="journal article" date="2019" name="Emerg. Microbes Infect.">
        <title>Comprehensive subspecies identification of 175 nontuberculous mycobacteria species based on 7547 genomic profiles.</title>
        <authorList>
            <person name="Matsumoto Y."/>
            <person name="Kinjo T."/>
            <person name="Motooka D."/>
            <person name="Nabeya D."/>
            <person name="Jung N."/>
            <person name="Uechi K."/>
            <person name="Horii T."/>
            <person name="Iida T."/>
            <person name="Fujita J."/>
            <person name="Nakamura S."/>
        </authorList>
    </citation>
    <scope>NUCLEOTIDE SEQUENCE [LARGE SCALE GENOMIC DNA]</scope>
    <source>
        <strain evidence="1 2">JCM 6377</strain>
    </source>
</reference>
<name>A0A7I9VV84_MYCAG</name>
<dbReference type="Proteomes" id="UP000465302">
    <property type="component" value="Unassembled WGS sequence"/>
</dbReference>